<keyword evidence="7" id="KW-0732">Signal</keyword>
<keyword evidence="5" id="KW-0862">Zinc</keyword>
<reference evidence="9 10" key="1">
    <citation type="submission" date="2019-07" db="EMBL/GenBank/DDBJ databases">
        <title>Sphingomonas solaris sp. nov., isolated from a solar panel from Boston, Massachusetts.</title>
        <authorList>
            <person name="Tanner K."/>
            <person name="Pascual J."/>
            <person name="Mancuso C."/>
            <person name="Pereto J."/>
            <person name="Khalil A."/>
            <person name="Vilanova C."/>
        </authorList>
    </citation>
    <scope>NUCLEOTIDE SEQUENCE [LARGE SCALE GENOMIC DNA]</scope>
    <source>
        <strain evidence="9 10">R4DWN</strain>
    </source>
</reference>
<dbReference type="GO" id="GO:0046872">
    <property type="term" value="F:metal ion binding"/>
    <property type="evidence" value="ECO:0007669"/>
    <property type="project" value="UniProtKB-KW"/>
</dbReference>
<dbReference type="InterPro" id="IPR001915">
    <property type="entry name" value="Peptidase_M48"/>
</dbReference>
<evidence type="ECO:0000256" key="1">
    <source>
        <dbReference type="ARBA" id="ARBA00001947"/>
    </source>
</evidence>
<dbReference type="EMBL" id="VNIM01000097">
    <property type="protein sequence ID" value="TVV71124.1"/>
    <property type="molecule type" value="Genomic_DNA"/>
</dbReference>
<dbReference type="PANTHER" id="PTHR22726">
    <property type="entry name" value="METALLOENDOPEPTIDASE OMA1"/>
    <property type="match status" value="1"/>
</dbReference>
<proteinExistence type="predicted"/>
<evidence type="ECO:0000256" key="5">
    <source>
        <dbReference type="ARBA" id="ARBA00022833"/>
    </source>
</evidence>
<keyword evidence="2 9" id="KW-0645">Protease</keyword>
<feature type="chain" id="PRO_5022218115" evidence="7">
    <location>
        <begin position="33"/>
        <end position="458"/>
    </location>
</feature>
<sequence>MPRLVVLMRRATPRAALLLALASLVAAQPAAAQSVLRDAETEAVLADISRPIIAAAGPSVAGTKVVLLQDKEINAFVAGGQIIYVHSGLITAADNANQVQGVIAHELGHITGGHIIRFGEGAKAAGGISILSLLLGAAAIAAGGAEAGMGILGAGQQAAMSKFLSFSRTQESSADAAGASFLTKAGISGKGSVAFFQKLRQQEYRLSSSYANTDPYAQTHPMSADRAEMLEGVYRKSAAWDAKTDPQLEARFQRVKAKLAGFVDDPTTTMRKYPTTDNSVPAHYARAYAWHKSAYPERALTEVNALLATAPHDPYFLELKGQVLLESGKPAEAVAPLREAVQRTNAPLIAATFGHALIATEDTRNFVEAQKVLRTAVQRDEDNPFAWYQLGIVYAQEGDIARAALATAMRYNLQGNPRMALGQAETALRGIPEGTPDYLRAEDIAIASRAEIATQKKR</sequence>
<dbReference type="Gene3D" id="1.25.40.10">
    <property type="entry name" value="Tetratricopeptide repeat domain"/>
    <property type="match status" value="1"/>
</dbReference>
<name>A0A558QVG3_9SPHN</name>
<keyword evidence="10" id="KW-1185">Reference proteome</keyword>
<dbReference type="Proteomes" id="UP000318681">
    <property type="component" value="Unassembled WGS sequence"/>
</dbReference>
<evidence type="ECO:0000313" key="9">
    <source>
        <dbReference type="EMBL" id="TVV71124.1"/>
    </source>
</evidence>
<organism evidence="9 10">
    <name type="scientific">Alterirhizorhabdus solaris</name>
    <dbReference type="NCBI Taxonomy" id="2529389"/>
    <lineage>
        <taxon>Bacteria</taxon>
        <taxon>Pseudomonadati</taxon>
        <taxon>Pseudomonadota</taxon>
        <taxon>Alphaproteobacteria</taxon>
        <taxon>Sphingomonadales</taxon>
        <taxon>Rhizorhabdaceae</taxon>
        <taxon>Alterirhizorhabdus</taxon>
    </lineage>
</organism>
<dbReference type="InterPro" id="IPR051156">
    <property type="entry name" value="Mito/Outer_Membr_Metalloprot"/>
</dbReference>
<keyword evidence="3" id="KW-0479">Metal-binding</keyword>
<dbReference type="AlphaFoldDB" id="A0A558QVG3"/>
<evidence type="ECO:0000256" key="6">
    <source>
        <dbReference type="ARBA" id="ARBA00023049"/>
    </source>
</evidence>
<evidence type="ECO:0000256" key="7">
    <source>
        <dbReference type="SAM" id="SignalP"/>
    </source>
</evidence>
<keyword evidence="6 9" id="KW-0482">Metalloprotease</keyword>
<gene>
    <name evidence="9" type="ORF">FOY91_17560</name>
</gene>
<dbReference type="GO" id="GO:0004222">
    <property type="term" value="F:metalloendopeptidase activity"/>
    <property type="evidence" value="ECO:0007669"/>
    <property type="project" value="InterPro"/>
</dbReference>
<feature type="signal peptide" evidence="7">
    <location>
        <begin position="1"/>
        <end position="32"/>
    </location>
</feature>
<comment type="cofactor">
    <cofactor evidence="1">
        <name>Zn(2+)</name>
        <dbReference type="ChEBI" id="CHEBI:29105"/>
    </cofactor>
</comment>
<dbReference type="GO" id="GO:0051603">
    <property type="term" value="P:proteolysis involved in protein catabolic process"/>
    <property type="evidence" value="ECO:0007669"/>
    <property type="project" value="TreeGrafter"/>
</dbReference>
<dbReference type="Pfam" id="PF01435">
    <property type="entry name" value="Peptidase_M48"/>
    <property type="match status" value="1"/>
</dbReference>
<comment type="caution">
    <text evidence="9">The sequence shown here is derived from an EMBL/GenBank/DDBJ whole genome shotgun (WGS) entry which is preliminary data.</text>
</comment>
<dbReference type="Gene3D" id="3.30.2010.10">
    <property type="entry name" value="Metalloproteases ('zincins'), catalytic domain"/>
    <property type="match status" value="1"/>
</dbReference>
<accession>A0A558QVG3</accession>
<feature type="domain" description="Peptidase M48" evidence="8">
    <location>
        <begin position="45"/>
        <end position="231"/>
    </location>
</feature>
<dbReference type="InterPro" id="IPR011990">
    <property type="entry name" value="TPR-like_helical_dom_sf"/>
</dbReference>
<dbReference type="CDD" id="cd07324">
    <property type="entry name" value="M48C_Oma1-like"/>
    <property type="match status" value="1"/>
</dbReference>
<evidence type="ECO:0000256" key="2">
    <source>
        <dbReference type="ARBA" id="ARBA00022670"/>
    </source>
</evidence>
<dbReference type="Pfam" id="PF13432">
    <property type="entry name" value="TPR_16"/>
    <property type="match status" value="2"/>
</dbReference>
<evidence type="ECO:0000256" key="4">
    <source>
        <dbReference type="ARBA" id="ARBA00022801"/>
    </source>
</evidence>
<dbReference type="SUPFAM" id="SSF48452">
    <property type="entry name" value="TPR-like"/>
    <property type="match status" value="1"/>
</dbReference>
<dbReference type="OrthoDB" id="9814887at2"/>
<protein>
    <submittedName>
        <fullName evidence="9">M48 family metalloprotease</fullName>
    </submittedName>
</protein>
<dbReference type="GO" id="GO:0016020">
    <property type="term" value="C:membrane"/>
    <property type="evidence" value="ECO:0007669"/>
    <property type="project" value="TreeGrafter"/>
</dbReference>
<dbReference type="PANTHER" id="PTHR22726:SF1">
    <property type="entry name" value="METALLOENDOPEPTIDASE OMA1, MITOCHONDRIAL"/>
    <property type="match status" value="1"/>
</dbReference>
<evidence type="ECO:0000313" key="10">
    <source>
        <dbReference type="Proteomes" id="UP000318681"/>
    </source>
</evidence>
<evidence type="ECO:0000256" key="3">
    <source>
        <dbReference type="ARBA" id="ARBA00022723"/>
    </source>
</evidence>
<keyword evidence="4" id="KW-0378">Hydrolase</keyword>
<evidence type="ECO:0000259" key="8">
    <source>
        <dbReference type="Pfam" id="PF01435"/>
    </source>
</evidence>